<evidence type="ECO:0000313" key="2">
    <source>
        <dbReference type="Proteomes" id="UP000198900"/>
    </source>
</evidence>
<dbReference type="RefSeq" id="WP_143036668.1">
    <property type="nucleotide sequence ID" value="NZ_FNDI01000042.1"/>
</dbReference>
<accession>A0A7Z7BIF5</accession>
<evidence type="ECO:0000313" key="1">
    <source>
        <dbReference type="EMBL" id="SDJ31441.1"/>
    </source>
</evidence>
<comment type="caution">
    <text evidence="1">The sequence shown here is derived from an EMBL/GenBank/DDBJ whole genome shotgun (WGS) entry which is preliminary data.</text>
</comment>
<keyword evidence="2" id="KW-1185">Reference proteome</keyword>
<dbReference type="Proteomes" id="UP000198900">
    <property type="component" value="Unassembled WGS sequence"/>
</dbReference>
<gene>
    <name evidence="1" type="ORF">SAMN04487926_14254</name>
</gene>
<organism evidence="1 2">
    <name type="scientific">Paraburkholderia steynii</name>
    <dbReference type="NCBI Taxonomy" id="1245441"/>
    <lineage>
        <taxon>Bacteria</taxon>
        <taxon>Pseudomonadati</taxon>
        <taxon>Pseudomonadota</taxon>
        <taxon>Betaproteobacteria</taxon>
        <taxon>Burkholderiales</taxon>
        <taxon>Burkholderiaceae</taxon>
        <taxon>Paraburkholderia</taxon>
    </lineage>
</organism>
<name>A0A7Z7BIF5_9BURK</name>
<dbReference type="AlphaFoldDB" id="A0A7Z7BIF5"/>
<proteinExistence type="predicted"/>
<dbReference type="EMBL" id="FNDI01000042">
    <property type="protein sequence ID" value="SDJ31441.1"/>
    <property type="molecule type" value="Genomic_DNA"/>
</dbReference>
<reference evidence="1" key="1">
    <citation type="submission" date="2016-10" db="EMBL/GenBank/DDBJ databases">
        <authorList>
            <person name="Varghese N."/>
            <person name="Submissions S."/>
        </authorList>
    </citation>
    <scope>NUCLEOTIDE SEQUENCE [LARGE SCALE GENOMIC DNA]</scope>
    <source>
        <strain evidence="1">YR281</strain>
    </source>
</reference>
<sequence>MKAHTIVLTISLLCANPIVHSQGTDNRVYAPNELILGMTYGDWSAAWWQFYLQIPSQNHPFSPNTSDTACHNGNQPAAPVYFLAGVLSTMQVIRNCTVPAGSPIFFPVTNAEWSNLEILSKPNEAVLNNPSGADLRAALCNNPFPCPPIFSKKALPKSSTLNVTLDGVSINFLDRFHFQSPVFSFEPPVPVSNFVFYSNIDSPPGGTPISVSDGYWIAIKPLPVGQHTLIFSAPGISNLYYLNVQ</sequence>
<protein>
    <submittedName>
        <fullName evidence="1">Uncharacterized protein</fullName>
    </submittedName>
</protein>